<dbReference type="InterPro" id="IPR008978">
    <property type="entry name" value="HSP20-like_chaperone"/>
</dbReference>
<proteinExistence type="inferred from homology"/>
<dbReference type="AlphaFoldDB" id="A0A9X4AF10"/>
<evidence type="ECO:0000313" key="5">
    <source>
        <dbReference type="Proteomes" id="UP001145069"/>
    </source>
</evidence>
<comment type="caution">
    <text evidence="4">The sequence shown here is derived from an EMBL/GenBank/DDBJ whole genome shotgun (WGS) entry which is preliminary data.</text>
</comment>
<dbReference type="Pfam" id="PF00011">
    <property type="entry name" value="HSP20"/>
    <property type="match status" value="1"/>
</dbReference>
<feature type="domain" description="SHSP" evidence="3">
    <location>
        <begin position="27"/>
        <end position="145"/>
    </location>
</feature>
<evidence type="ECO:0000256" key="2">
    <source>
        <dbReference type="RuleBase" id="RU003616"/>
    </source>
</evidence>
<organism evidence="4 5">
    <name type="scientific">Aquibacillus salsiterrae</name>
    <dbReference type="NCBI Taxonomy" id="2950439"/>
    <lineage>
        <taxon>Bacteria</taxon>
        <taxon>Bacillati</taxon>
        <taxon>Bacillota</taxon>
        <taxon>Bacilli</taxon>
        <taxon>Bacillales</taxon>
        <taxon>Bacillaceae</taxon>
        <taxon>Aquibacillus</taxon>
    </lineage>
</organism>
<dbReference type="Proteomes" id="UP001145069">
    <property type="component" value="Unassembled WGS sequence"/>
</dbReference>
<dbReference type="CDD" id="cd06464">
    <property type="entry name" value="ACD_sHsps-like"/>
    <property type="match status" value="1"/>
</dbReference>
<comment type="similarity">
    <text evidence="1 2">Belongs to the small heat shock protein (HSP20) family.</text>
</comment>
<evidence type="ECO:0000313" key="4">
    <source>
        <dbReference type="EMBL" id="MDC3417386.1"/>
    </source>
</evidence>
<dbReference type="InterPro" id="IPR002068">
    <property type="entry name" value="A-crystallin/Hsp20_dom"/>
</dbReference>
<name>A0A9X4AF10_9BACI</name>
<dbReference type="SUPFAM" id="SSF49764">
    <property type="entry name" value="HSP20-like chaperones"/>
    <property type="match status" value="1"/>
</dbReference>
<dbReference type="PROSITE" id="PS01031">
    <property type="entry name" value="SHSP"/>
    <property type="match status" value="1"/>
</dbReference>
<gene>
    <name evidence="4" type="ORF">NC799_10815</name>
</gene>
<accession>A0A9X4AF10</accession>
<dbReference type="EMBL" id="JAMQKC010000008">
    <property type="protein sequence ID" value="MDC3417386.1"/>
    <property type="molecule type" value="Genomic_DNA"/>
</dbReference>
<protein>
    <submittedName>
        <fullName evidence="4">Hsp20/alpha crystallin family protein</fullName>
    </submittedName>
</protein>
<reference evidence="4" key="1">
    <citation type="submission" date="2022-06" db="EMBL/GenBank/DDBJ databases">
        <title>Aquibacillus sp. a new bacterium isolated from soil saline samples.</title>
        <authorList>
            <person name="Galisteo C."/>
            <person name="De La Haba R."/>
            <person name="Sanchez-Porro C."/>
            <person name="Ventosa A."/>
        </authorList>
    </citation>
    <scope>NUCLEOTIDE SEQUENCE</scope>
    <source>
        <strain evidence="4">3ASR75-54</strain>
    </source>
</reference>
<dbReference type="Gene3D" id="2.60.40.790">
    <property type="match status" value="1"/>
</dbReference>
<sequence>MQGQQDYNKWNEARKVLGDDFWDVMSDVMPNVGPRMDMVQVNNGLNIILEIPGVIDENDITIRLKGLTLIVEGTISRPYIVSEDSIIQSERFYGPFKRKIRLKRNHLIEEIKAKYSRGLLLIVVPVLSDSDDPSPDDPSVPIQFD</sequence>
<evidence type="ECO:0000256" key="1">
    <source>
        <dbReference type="PROSITE-ProRule" id="PRU00285"/>
    </source>
</evidence>
<evidence type="ECO:0000259" key="3">
    <source>
        <dbReference type="PROSITE" id="PS01031"/>
    </source>
</evidence>
<dbReference type="RefSeq" id="WP_272446452.1">
    <property type="nucleotide sequence ID" value="NZ_JAMQKC010000008.1"/>
</dbReference>
<keyword evidence="5" id="KW-1185">Reference proteome</keyword>